<dbReference type="EMBL" id="LRGB01000512">
    <property type="protein sequence ID" value="KZS18460.1"/>
    <property type="molecule type" value="Genomic_DNA"/>
</dbReference>
<name>A0A162P2D6_9CRUS</name>
<dbReference type="AlphaFoldDB" id="A0A162P2D6"/>
<evidence type="ECO:0000313" key="1">
    <source>
        <dbReference type="EMBL" id="KZS18460.1"/>
    </source>
</evidence>
<sequence length="58" mass="6474">MKCVRLIFLAQKRWPNVTHDMSPVCFGAVSSVIVPVGGQTSFQSIKRCTCVTTDLIRF</sequence>
<dbReference type="Proteomes" id="UP000076858">
    <property type="component" value="Unassembled WGS sequence"/>
</dbReference>
<gene>
    <name evidence="1" type="ORF">APZ42_014972</name>
</gene>
<keyword evidence="2" id="KW-1185">Reference proteome</keyword>
<protein>
    <submittedName>
        <fullName evidence="1">Uncharacterized protein</fullName>
    </submittedName>
</protein>
<proteinExistence type="predicted"/>
<evidence type="ECO:0000313" key="2">
    <source>
        <dbReference type="Proteomes" id="UP000076858"/>
    </source>
</evidence>
<organism evidence="1 2">
    <name type="scientific">Daphnia magna</name>
    <dbReference type="NCBI Taxonomy" id="35525"/>
    <lineage>
        <taxon>Eukaryota</taxon>
        <taxon>Metazoa</taxon>
        <taxon>Ecdysozoa</taxon>
        <taxon>Arthropoda</taxon>
        <taxon>Crustacea</taxon>
        <taxon>Branchiopoda</taxon>
        <taxon>Diplostraca</taxon>
        <taxon>Cladocera</taxon>
        <taxon>Anomopoda</taxon>
        <taxon>Daphniidae</taxon>
        <taxon>Daphnia</taxon>
    </lineage>
</organism>
<comment type="caution">
    <text evidence="1">The sequence shown here is derived from an EMBL/GenBank/DDBJ whole genome shotgun (WGS) entry which is preliminary data.</text>
</comment>
<reference evidence="1 2" key="1">
    <citation type="submission" date="2016-03" db="EMBL/GenBank/DDBJ databases">
        <title>EvidentialGene: Evidence-directed Construction of Genes on Genomes.</title>
        <authorList>
            <person name="Gilbert D.G."/>
            <person name="Choi J.-H."/>
            <person name="Mockaitis K."/>
            <person name="Colbourne J."/>
            <person name="Pfrender M."/>
        </authorList>
    </citation>
    <scope>NUCLEOTIDE SEQUENCE [LARGE SCALE GENOMIC DNA]</scope>
    <source>
        <strain evidence="1 2">Xinb3</strain>
        <tissue evidence="1">Complete organism</tissue>
    </source>
</reference>
<accession>A0A162P2D6</accession>